<keyword evidence="1" id="KW-0472">Membrane</keyword>
<evidence type="ECO:0000313" key="3">
    <source>
        <dbReference type="Proteomes" id="UP001172911"/>
    </source>
</evidence>
<protein>
    <recommendedName>
        <fullName evidence="4">Sporulation protein YjcZ</fullName>
    </recommendedName>
</protein>
<evidence type="ECO:0000313" key="2">
    <source>
        <dbReference type="EMBL" id="MDO7786012.1"/>
    </source>
</evidence>
<proteinExistence type="predicted"/>
<dbReference type="EMBL" id="JARPTC010000002">
    <property type="protein sequence ID" value="MDO7786012.1"/>
    <property type="molecule type" value="Genomic_DNA"/>
</dbReference>
<evidence type="ECO:0000256" key="1">
    <source>
        <dbReference type="SAM" id="Phobius"/>
    </source>
</evidence>
<reference evidence="2" key="1">
    <citation type="journal article" date="2023" name="J. Hazard. Mater.">
        <title>Anaerobic biodegradation of pyrene and benzo[a]pyrene by a new sulfate-reducing Desulforamulus aquiferis strain DSA.</title>
        <authorList>
            <person name="Zhang Z."/>
            <person name="Sun J."/>
            <person name="Gong X."/>
            <person name="Wang C."/>
            <person name="Wang H."/>
        </authorList>
    </citation>
    <scope>NUCLEOTIDE SEQUENCE</scope>
    <source>
        <strain evidence="2">DSA</strain>
    </source>
</reference>
<keyword evidence="3" id="KW-1185">Reference proteome</keyword>
<name>A0AAW7Z9J5_9FIRM</name>
<feature type="transmembrane region" description="Helical" evidence="1">
    <location>
        <begin position="33"/>
        <end position="51"/>
    </location>
</feature>
<dbReference type="AlphaFoldDB" id="A0AAW7Z9J5"/>
<reference evidence="2" key="2">
    <citation type="submission" date="2023-03" db="EMBL/GenBank/DDBJ databases">
        <authorList>
            <person name="Zhang Z."/>
        </authorList>
    </citation>
    <scope>NUCLEOTIDE SEQUENCE</scope>
    <source>
        <strain evidence="2">DSA</strain>
    </source>
</reference>
<sequence>MAYGFGGGGIGVPPVGPGAGVCPPVGPVGGYGYGDPAFLIFLILILLLLSTPPRPIC</sequence>
<dbReference type="RefSeq" id="WP_304540768.1">
    <property type="nucleotide sequence ID" value="NZ_JARPTC010000002.1"/>
</dbReference>
<organism evidence="2 3">
    <name type="scientific">Desulforamulus aquiferis</name>
    <dbReference type="NCBI Taxonomy" id="1397668"/>
    <lineage>
        <taxon>Bacteria</taxon>
        <taxon>Bacillati</taxon>
        <taxon>Bacillota</taxon>
        <taxon>Clostridia</taxon>
        <taxon>Eubacteriales</taxon>
        <taxon>Peptococcaceae</taxon>
        <taxon>Desulforamulus</taxon>
    </lineage>
</organism>
<keyword evidence="1" id="KW-1133">Transmembrane helix</keyword>
<keyword evidence="1" id="KW-0812">Transmembrane</keyword>
<comment type="caution">
    <text evidence="2">The sequence shown here is derived from an EMBL/GenBank/DDBJ whole genome shotgun (WGS) entry which is preliminary data.</text>
</comment>
<accession>A0AAW7Z9J5</accession>
<gene>
    <name evidence="2" type="ORF">P6N53_02085</name>
</gene>
<dbReference type="Proteomes" id="UP001172911">
    <property type="component" value="Unassembled WGS sequence"/>
</dbReference>
<evidence type="ECO:0008006" key="4">
    <source>
        <dbReference type="Google" id="ProtNLM"/>
    </source>
</evidence>